<dbReference type="PROSITE" id="PS50076">
    <property type="entry name" value="DNAJ_2"/>
    <property type="match status" value="1"/>
</dbReference>
<dbReference type="PRINTS" id="PR00625">
    <property type="entry name" value="JDOMAIN"/>
</dbReference>
<organism evidence="7 8">
    <name type="scientific">Clavelina lepadiformis</name>
    <name type="common">Light-bulb sea squirt</name>
    <name type="synonym">Ascidia lepadiformis</name>
    <dbReference type="NCBI Taxonomy" id="159417"/>
    <lineage>
        <taxon>Eukaryota</taxon>
        <taxon>Metazoa</taxon>
        <taxon>Chordata</taxon>
        <taxon>Tunicata</taxon>
        <taxon>Ascidiacea</taxon>
        <taxon>Aplousobranchia</taxon>
        <taxon>Clavelinidae</taxon>
        <taxon>Clavelina</taxon>
    </lineage>
</organism>
<protein>
    <recommendedName>
        <fullName evidence="9">DPH4-like protein</fullName>
    </recommendedName>
</protein>
<dbReference type="Pfam" id="PF05207">
    <property type="entry name" value="Zn_ribbon_CSL"/>
    <property type="match status" value="1"/>
</dbReference>
<dbReference type="Pfam" id="PF00226">
    <property type="entry name" value="DnaJ"/>
    <property type="match status" value="1"/>
</dbReference>
<dbReference type="SUPFAM" id="SSF144217">
    <property type="entry name" value="CSL zinc finger"/>
    <property type="match status" value="1"/>
</dbReference>
<dbReference type="PROSITE" id="PS51074">
    <property type="entry name" value="DPH_MB"/>
    <property type="match status" value="1"/>
</dbReference>
<dbReference type="PROSITE" id="PS00636">
    <property type="entry name" value="DNAJ_1"/>
    <property type="match status" value="1"/>
</dbReference>
<keyword evidence="3" id="KW-0862">Zinc</keyword>
<evidence type="ECO:0000256" key="3">
    <source>
        <dbReference type="ARBA" id="ARBA00022833"/>
    </source>
</evidence>
<dbReference type="EMBL" id="CAWYQH010000001">
    <property type="protein sequence ID" value="CAK8672660.1"/>
    <property type="molecule type" value="Genomic_DNA"/>
</dbReference>
<dbReference type="InterPro" id="IPR007872">
    <property type="entry name" value="DPH_MB_dom"/>
</dbReference>
<dbReference type="Proteomes" id="UP001642483">
    <property type="component" value="Unassembled WGS sequence"/>
</dbReference>
<evidence type="ECO:0000313" key="7">
    <source>
        <dbReference type="EMBL" id="CAK8672660.1"/>
    </source>
</evidence>
<dbReference type="InterPro" id="IPR018253">
    <property type="entry name" value="DnaJ_domain_CS"/>
</dbReference>
<comment type="similarity">
    <text evidence="1">Belongs to the DPH4 family.</text>
</comment>
<dbReference type="InterPro" id="IPR001623">
    <property type="entry name" value="DnaJ_domain"/>
</dbReference>
<feature type="domain" description="J" evidence="5">
    <location>
        <begin position="3"/>
        <end position="73"/>
    </location>
</feature>
<evidence type="ECO:0008006" key="9">
    <source>
        <dbReference type="Google" id="ProtNLM"/>
    </source>
</evidence>
<dbReference type="Gene3D" id="1.10.287.110">
    <property type="entry name" value="DnaJ domain"/>
    <property type="match status" value="1"/>
</dbReference>
<keyword evidence="4" id="KW-0408">Iron</keyword>
<dbReference type="Gene3D" id="3.10.660.10">
    <property type="entry name" value="DPH Zinc finger"/>
    <property type="match status" value="1"/>
</dbReference>
<dbReference type="InterPro" id="IPR036869">
    <property type="entry name" value="J_dom_sf"/>
</dbReference>
<comment type="caution">
    <text evidence="7">The sequence shown here is derived from an EMBL/GenBank/DDBJ whole genome shotgun (WGS) entry which is preliminary data.</text>
</comment>
<dbReference type="PANTHER" id="PTHR45255">
    <property type="entry name" value="DNAJ HOMOLOG SUBFAMILY C MEMBER 24"/>
    <property type="match status" value="1"/>
</dbReference>
<evidence type="ECO:0000256" key="4">
    <source>
        <dbReference type="ARBA" id="ARBA00023004"/>
    </source>
</evidence>
<dbReference type="SMART" id="SM00271">
    <property type="entry name" value="DnaJ"/>
    <property type="match status" value="1"/>
</dbReference>
<sequence length="153" mass="17807">MENLYELFELPDFSSYEIVKSRFQELARKLHPDKLVNHKESNTKEASNQFIKIKEAWNTLSDPGCKLQYDYKLKQCQNESSYTVNEVLCLEDFTLNTDFADDENDQEEVYVNDCRCGGRYELIQSDLNEMKHIPVPLIIGCSNCSLCVEVTMQ</sequence>
<feature type="domain" description="DPH-type MB" evidence="6">
    <location>
        <begin position="84"/>
        <end position="153"/>
    </location>
</feature>
<gene>
    <name evidence="7" type="ORF">CVLEPA_LOCUS2356</name>
</gene>
<evidence type="ECO:0000259" key="5">
    <source>
        <dbReference type="PROSITE" id="PS50076"/>
    </source>
</evidence>
<accession>A0ABP0F2J8</accession>
<evidence type="ECO:0000256" key="1">
    <source>
        <dbReference type="ARBA" id="ARBA00006169"/>
    </source>
</evidence>
<proteinExistence type="inferred from homology"/>
<keyword evidence="8" id="KW-1185">Reference proteome</keyword>
<name>A0ABP0F2J8_CLALP</name>
<dbReference type="CDD" id="cd06257">
    <property type="entry name" value="DnaJ"/>
    <property type="match status" value="1"/>
</dbReference>
<evidence type="ECO:0000259" key="6">
    <source>
        <dbReference type="PROSITE" id="PS51074"/>
    </source>
</evidence>
<dbReference type="InterPro" id="IPR036671">
    <property type="entry name" value="DPH_MB_sf"/>
</dbReference>
<evidence type="ECO:0000256" key="2">
    <source>
        <dbReference type="ARBA" id="ARBA00022723"/>
    </source>
</evidence>
<dbReference type="PANTHER" id="PTHR45255:SF1">
    <property type="entry name" value="DNAJ HOMOLOG SUBFAMILY C MEMBER 24"/>
    <property type="match status" value="1"/>
</dbReference>
<evidence type="ECO:0000313" key="8">
    <source>
        <dbReference type="Proteomes" id="UP001642483"/>
    </source>
</evidence>
<reference evidence="7 8" key="1">
    <citation type="submission" date="2024-02" db="EMBL/GenBank/DDBJ databases">
        <authorList>
            <person name="Daric V."/>
            <person name="Darras S."/>
        </authorList>
    </citation>
    <scope>NUCLEOTIDE SEQUENCE [LARGE SCALE GENOMIC DNA]</scope>
</reference>
<keyword evidence="2" id="KW-0479">Metal-binding</keyword>
<dbReference type="SUPFAM" id="SSF46565">
    <property type="entry name" value="Chaperone J-domain"/>
    <property type="match status" value="1"/>
</dbReference>